<dbReference type="Proteomes" id="UP000663722">
    <property type="component" value="Chromosome"/>
</dbReference>
<protein>
    <submittedName>
        <fullName evidence="1">Uncharacterized protein</fullName>
    </submittedName>
</protein>
<organism evidence="1 2">
    <name type="scientific">Desulfonema magnum</name>
    <dbReference type="NCBI Taxonomy" id="45655"/>
    <lineage>
        <taxon>Bacteria</taxon>
        <taxon>Pseudomonadati</taxon>
        <taxon>Thermodesulfobacteriota</taxon>
        <taxon>Desulfobacteria</taxon>
        <taxon>Desulfobacterales</taxon>
        <taxon>Desulfococcaceae</taxon>
        <taxon>Desulfonema</taxon>
    </lineage>
</organism>
<proteinExistence type="predicted"/>
<dbReference type="AlphaFoldDB" id="A0A975BIJ2"/>
<name>A0A975BIJ2_9BACT</name>
<evidence type="ECO:0000313" key="1">
    <source>
        <dbReference type="EMBL" id="QTA86101.1"/>
    </source>
</evidence>
<evidence type="ECO:0000313" key="2">
    <source>
        <dbReference type="Proteomes" id="UP000663722"/>
    </source>
</evidence>
<gene>
    <name evidence="1" type="ORF">dnm_021190</name>
</gene>
<dbReference type="KEGG" id="dmm:dnm_021190"/>
<reference evidence="1" key="1">
    <citation type="journal article" date="2021" name="Microb. Physiol.">
        <title>Proteogenomic Insights into the Physiology of Marine, Sulfate-Reducing, Filamentous Desulfonema limicola and Desulfonema magnum.</title>
        <authorList>
            <person name="Schnaars V."/>
            <person name="Wohlbrand L."/>
            <person name="Scheve S."/>
            <person name="Hinrichs C."/>
            <person name="Reinhardt R."/>
            <person name="Rabus R."/>
        </authorList>
    </citation>
    <scope>NUCLEOTIDE SEQUENCE</scope>
    <source>
        <strain evidence="1">4be13</strain>
    </source>
</reference>
<keyword evidence="2" id="KW-1185">Reference proteome</keyword>
<sequence length="42" mass="4768">MEARIKIGSSDVFCNFCMGIYYQMKCGLTSIKDGNKKIMTLK</sequence>
<accession>A0A975BIJ2</accession>
<dbReference type="EMBL" id="CP061800">
    <property type="protein sequence ID" value="QTA86101.1"/>
    <property type="molecule type" value="Genomic_DNA"/>
</dbReference>